<dbReference type="Pfam" id="PF14371">
    <property type="entry name" value="DUF4412"/>
    <property type="match status" value="1"/>
</dbReference>
<comment type="caution">
    <text evidence="3">The sequence shown here is derived from an EMBL/GenBank/DDBJ whole genome shotgun (WGS) entry which is preliminary data.</text>
</comment>
<keyword evidence="1" id="KW-0732">Signal</keyword>
<keyword evidence="4" id="KW-1185">Reference proteome</keyword>
<dbReference type="EMBL" id="JABRWQ010000006">
    <property type="protein sequence ID" value="NRD24392.1"/>
    <property type="molecule type" value="Genomic_DNA"/>
</dbReference>
<evidence type="ECO:0000256" key="1">
    <source>
        <dbReference type="SAM" id="SignalP"/>
    </source>
</evidence>
<organism evidence="3 4">
    <name type="scientific">Winogradskyella litoriviva</name>
    <dbReference type="NCBI Taxonomy" id="1220182"/>
    <lineage>
        <taxon>Bacteria</taxon>
        <taxon>Pseudomonadati</taxon>
        <taxon>Bacteroidota</taxon>
        <taxon>Flavobacteriia</taxon>
        <taxon>Flavobacteriales</taxon>
        <taxon>Flavobacteriaceae</taxon>
        <taxon>Winogradskyella</taxon>
    </lineage>
</organism>
<reference evidence="3 4" key="1">
    <citation type="journal article" date="2015" name="Int. J. Syst. Evol. Microbiol.">
        <title>Winogradskyella litoriviva sp. nov., isolated from coastal seawater.</title>
        <authorList>
            <person name="Nedashkovskaya O.I."/>
            <person name="Kukhlevskiy A.D."/>
            <person name="Zhukova N.V."/>
            <person name="Kim S.J."/>
            <person name="Rhee S.K."/>
            <person name="Mikhailov V.V."/>
        </authorList>
    </citation>
    <scope>NUCLEOTIDE SEQUENCE [LARGE SCALE GENOMIC DNA]</scope>
    <source>
        <strain evidence="3 4">KMM6491</strain>
    </source>
</reference>
<name>A0ABX2E7T5_9FLAO</name>
<proteinExistence type="predicted"/>
<evidence type="ECO:0000259" key="2">
    <source>
        <dbReference type="Pfam" id="PF14371"/>
    </source>
</evidence>
<protein>
    <submittedName>
        <fullName evidence="3">DUF4412 domain-containing protein</fullName>
    </submittedName>
</protein>
<gene>
    <name evidence="3" type="ORF">HNV10_14125</name>
</gene>
<feature type="signal peptide" evidence="1">
    <location>
        <begin position="1"/>
        <end position="24"/>
    </location>
</feature>
<dbReference type="RefSeq" id="WP_173302044.1">
    <property type="nucleotide sequence ID" value="NZ_JABRWQ010000006.1"/>
</dbReference>
<feature type="chain" id="PRO_5046246747" evidence="1">
    <location>
        <begin position="25"/>
        <end position="237"/>
    </location>
</feature>
<evidence type="ECO:0000313" key="3">
    <source>
        <dbReference type="EMBL" id="NRD24392.1"/>
    </source>
</evidence>
<evidence type="ECO:0000313" key="4">
    <source>
        <dbReference type="Proteomes" id="UP000805085"/>
    </source>
</evidence>
<dbReference type="Proteomes" id="UP000805085">
    <property type="component" value="Unassembled WGS sequence"/>
</dbReference>
<dbReference type="InterPro" id="IPR025524">
    <property type="entry name" value="DUF4412"/>
</dbReference>
<accession>A0ABX2E7T5</accession>
<sequence length="237" mass="27165">MKTLKFLKNIVFLVCFLMLQPAFAQFGKASKAELPDSYDFDYIYKLKMTHKKGDITFDYYLSKDEEYFGFDSPEMNKGNNDSKIFMVMDAELQIAAMFMEMMDKKVVQKTKLKASDFKSDDDMSDYTFTEIDSKTINGYECEGYVSENDEVKITFYITDDVPVSFSKAFGSNVKNMPKGFNGAIVEKYAENGLMMEMTYVDKKKSKNNMTMECISLEETEFSIDTTKYGSMLSAFGG</sequence>
<feature type="domain" description="DUF4412" evidence="2">
    <location>
        <begin position="44"/>
        <end position="219"/>
    </location>
</feature>